<evidence type="ECO:0000313" key="3">
    <source>
        <dbReference type="Proteomes" id="UP001585080"/>
    </source>
</evidence>
<evidence type="ECO:0000313" key="2">
    <source>
        <dbReference type="EMBL" id="MFB8777724.1"/>
    </source>
</evidence>
<dbReference type="InterPro" id="IPR011044">
    <property type="entry name" value="Quino_amine_DH_bsu"/>
</dbReference>
<keyword evidence="3" id="KW-1185">Reference proteome</keyword>
<sequence length="276" mass="29835">MRAQRTRPWIAAPALLAVLAAACGTRDDPVGSSAADASDVLVRQRVRVLEEVGHDPAAYTQGLELRGGRLYESTGRFGRSTVAVGPPGQPPAVRVRLPDTWFGEGVTVVGTRLWQLTWRNGVAVERDARTLEEIRRVRYPGEGWGICHQPARQRLVTSDGSAWLTFRDPRTLAATGRVRVTEPGGGDRPVHRLNELECVGDSVYANVYGSPRIVRVDADTGRVTALIDASALVAASAGAGVLNGIAALPGGTEFWLTGKNWPKLFRVRFEGPQDRP</sequence>
<comment type="caution">
    <text evidence="2">The sequence shown here is derived from an EMBL/GenBank/DDBJ whole genome shotgun (WGS) entry which is preliminary data.</text>
</comment>
<dbReference type="PANTHER" id="PTHR31270">
    <property type="entry name" value="GLUTAMINYL-PEPTIDE CYCLOTRANSFERASE"/>
    <property type="match status" value="1"/>
</dbReference>
<dbReference type="PANTHER" id="PTHR31270:SF1">
    <property type="entry name" value="GLUTAMINYL-PEPTIDE CYCLOTRANSFERASE"/>
    <property type="match status" value="1"/>
</dbReference>
<feature type="chain" id="PRO_5045296695" evidence="1">
    <location>
        <begin position="23"/>
        <end position="276"/>
    </location>
</feature>
<gene>
    <name evidence="2" type="ORF">VSS16_34305</name>
</gene>
<dbReference type="InterPro" id="IPR007788">
    <property type="entry name" value="QCT"/>
</dbReference>
<accession>A0ABV5ELJ6</accession>
<name>A0ABV5ELJ6_9ACTN</name>
<dbReference type="RefSeq" id="WP_376736164.1">
    <property type="nucleotide sequence ID" value="NZ_JAYMRP010000051.1"/>
</dbReference>
<keyword evidence="1" id="KW-0732">Signal</keyword>
<protein>
    <submittedName>
        <fullName evidence="2">Glutaminyl-peptide cyclotransferase</fullName>
    </submittedName>
</protein>
<organism evidence="2 3">
    <name type="scientific">Streptomyces broussonetiae</name>
    <dbReference type="NCBI Taxonomy" id="2686304"/>
    <lineage>
        <taxon>Bacteria</taxon>
        <taxon>Bacillati</taxon>
        <taxon>Actinomycetota</taxon>
        <taxon>Actinomycetes</taxon>
        <taxon>Kitasatosporales</taxon>
        <taxon>Streptomycetaceae</taxon>
        <taxon>Streptomyces</taxon>
    </lineage>
</organism>
<proteinExistence type="predicted"/>
<dbReference type="SUPFAM" id="SSF50969">
    <property type="entry name" value="YVTN repeat-like/Quinoprotein amine dehydrogenase"/>
    <property type="match status" value="1"/>
</dbReference>
<dbReference type="EMBL" id="JAYMRP010000051">
    <property type="protein sequence ID" value="MFB8777724.1"/>
    <property type="molecule type" value="Genomic_DNA"/>
</dbReference>
<dbReference type="PROSITE" id="PS51257">
    <property type="entry name" value="PROKAR_LIPOPROTEIN"/>
    <property type="match status" value="1"/>
</dbReference>
<dbReference type="Pfam" id="PF05096">
    <property type="entry name" value="Glu_cyclase_2"/>
    <property type="match status" value="1"/>
</dbReference>
<feature type="signal peptide" evidence="1">
    <location>
        <begin position="1"/>
        <end position="22"/>
    </location>
</feature>
<dbReference type="Proteomes" id="UP001585080">
    <property type="component" value="Unassembled WGS sequence"/>
</dbReference>
<evidence type="ECO:0000256" key="1">
    <source>
        <dbReference type="SAM" id="SignalP"/>
    </source>
</evidence>
<reference evidence="2 3" key="1">
    <citation type="submission" date="2024-01" db="EMBL/GenBank/DDBJ databases">
        <title>Genome mining of biosynthetic gene clusters to explore secondary metabolites of Streptomyces sp.</title>
        <authorList>
            <person name="Baig A."/>
            <person name="Ajitkumar Shintre N."/>
            <person name="Kumar H."/>
            <person name="Anbarasu A."/>
            <person name="Ramaiah S."/>
        </authorList>
    </citation>
    <scope>NUCLEOTIDE SEQUENCE [LARGE SCALE GENOMIC DNA]</scope>
    <source>
        <strain evidence="2 3">A57</strain>
    </source>
</reference>